<proteinExistence type="predicted"/>
<accession>A0ABP1DU59</accession>
<keyword evidence="1" id="KW-0812">Transmembrane</keyword>
<protein>
    <recommendedName>
        <fullName evidence="6">Amidase domain-containing protein</fullName>
    </recommendedName>
</protein>
<dbReference type="PANTHER" id="PTHR46310">
    <property type="entry name" value="AMIDASE 1"/>
    <property type="match status" value="1"/>
</dbReference>
<evidence type="ECO:0000313" key="5">
    <source>
        <dbReference type="Proteomes" id="UP001497453"/>
    </source>
</evidence>
<keyword evidence="1" id="KW-1133">Transmembrane helix</keyword>
<dbReference type="Pfam" id="PF01425">
    <property type="entry name" value="Amidase"/>
    <property type="match status" value="1"/>
</dbReference>
<dbReference type="Pfam" id="PF26053">
    <property type="entry name" value="DUF8016"/>
    <property type="match status" value="1"/>
</dbReference>
<dbReference type="InterPro" id="IPR058329">
    <property type="entry name" value="Arp1_N"/>
</dbReference>
<dbReference type="Gene3D" id="3.90.1300.10">
    <property type="entry name" value="Amidase signature (AS) domain"/>
    <property type="match status" value="1"/>
</dbReference>
<feature type="domain" description="Amidase" evidence="2">
    <location>
        <begin position="249"/>
        <end position="412"/>
    </location>
</feature>
<reference evidence="5" key="1">
    <citation type="submission" date="2024-04" db="EMBL/GenBank/DDBJ databases">
        <authorList>
            <person name="Shaw F."/>
            <person name="Minotto A."/>
        </authorList>
    </citation>
    <scope>NUCLEOTIDE SEQUENCE [LARGE SCALE GENOMIC DNA]</scope>
</reference>
<evidence type="ECO:0000313" key="4">
    <source>
        <dbReference type="EMBL" id="CAL1711363.1"/>
    </source>
</evidence>
<evidence type="ECO:0000259" key="3">
    <source>
        <dbReference type="Pfam" id="PF26053"/>
    </source>
</evidence>
<feature type="domain" description="Scytalone dehydratase-like protein Arp1 N-terminal" evidence="3">
    <location>
        <begin position="93"/>
        <end position="203"/>
    </location>
</feature>
<dbReference type="InterPro" id="IPR023631">
    <property type="entry name" value="Amidase_dom"/>
</dbReference>
<dbReference type="PANTHER" id="PTHR46310:SF7">
    <property type="entry name" value="AMIDASE 1"/>
    <property type="match status" value="1"/>
</dbReference>
<organism evidence="4 5">
    <name type="scientific">Somion occarium</name>
    <dbReference type="NCBI Taxonomy" id="3059160"/>
    <lineage>
        <taxon>Eukaryota</taxon>
        <taxon>Fungi</taxon>
        <taxon>Dikarya</taxon>
        <taxon>Basidiomycota</taxon>
        <taxon>Agaricomycotina</taxon>
        <taxon>Agaricomycetes</taxon>
        <taxon>Polyporales</taxon>
        <taxon>Cerrenaceae</taxon>
        <taxon>Somion</taxon>
    </lineage>
</organism>
<dbReference type="InterPro" id="IPR036928">
    <property type="entry name" value="AS_sf"/>
</dbReference>
<dbReference type="SUPFAM" id="SSF75304">
    <property type="entry name" value="Amidase signature (AS) enzymes"/>
    <property type="match status" value="1"/>
</dbReference>
<evidence type="ECO:0008006" key="6">
    <source>
        <dbReference type="Google" id="ProtNLM"/>
    </source>
</evidence>
<keyword evidence="1" id="KW-0472">Membrane</keyword>
<sequence length="683" mass="74063">MSQALCSRFRKSEEIWGMSHPFTRSAMDVLGRLYIGLAFALTLVGGAQVTFQLTGRTLVLGGVSYFVPPSPVSQLQLIGDIKTQKLIQSIGRTFAGALIPFSALTTETAHLDENSLEKTLHTWETLDDVWSRYFLTGLFVSFNGTSRSPPSISLPNVAKSLGTQIVLTSKQYTSGTRVSEKLAPGPYFVDAISGNVFQALRLYNDENQAFLYGTISDGHDGFQELSAHIGGAATESIAVPSRLYFTPTAQKPLAGKRLAVKDIYDVQGLRTGCGNRAFYELYPPKNKTAPAVQRLLDGGMVLVGKTKTSQFANGEVATADWVDLHAPYNARGDGYQDGSSSSTGSGTSMGAYSWLDHAIGSDTGGSMRGPSGANGVFGNRPSHGAVPLDDVMPLSPELDTGGIFARDAKSWATAGHWWYQNFTSFTSFPKTILFPIDDFGQSFLSNPPRPGTANALFNDFINKMETFLGTNRTEINFSNMWNTTKPANVTAPSLQLLLNTTYADIITLDQIALVADPFIADYKVAHDGRTPFINPTPLARWGYGRTLPATQKNEALVNKSIFMDWFATQVVKSDNATCSESIFLYPQSSGRTNYRDQYRSPPGVPFGFSSGRIAVYAETPDMVVPIGELAYNSTVSGVTEFLPVSLSFIAAKGCDLMLFDFFAALQDAGIISPVQTGSRLFQT</sequence>
<dbReference type="EMBL" id="OZ037949">
    <property type="protein sequence ID" value="CAL1711363.1"/>
    <property type="molecule type" value="Genomic_DNA"/>
</dbReference>
<dbReference type="Proteomes" id="UP001497453">
    <property type="component" value="Chromosome 6"/>
</dbReference>
<evidence type="ECO:0000259" key="2">
    <source>
        <dbReference type="Pfam" id="PF01425"/>
    </source>
</evidence>
<keyword evidence="5" id="KW-1185">Reference proteome</keyword>
<name>A0ABP1DU59_9APHY</name>
<evidence type="ECO:0000256" key="1">
    <source>
        <dbReference type="SAM" id="Phobius"/>
    </source>
</evidence>
<feature type="transmembrane region" description="Helical" evidence="1">
    <location>
        <begin position="33"/>
        <end position="51"/>
    </location>
</feature>
<gene>
    <name evidence="4" type="ORF">GFSPODELE1_LOCUS8307</name>
</gene>